<evidence type="ECO:0000256" key="7">
    <source>
        <dbReference type="SAM" id="Phobius"/>
    </source>
</evidence>
<evidence type="ECO:0000256" key="1">
    <source>
        <dbReference type="ARBA" id="ARBA00022448"/>
    </source>
</evidence>
<comment type="caution">
    <text evidence="9">The sequence shown here is derived from an EMBL/GenBank/DDBJ whole genome shotgun (WGS) entry which is preliminary data.</text>
</comment>
<comment type="function">
    <text evidence="6">Part of a membrane-bound complex that couples electron transfer with translocation of ions across the membrane.</text>
</comment>
<gene>
    <name evidence="6" type="primary">rnfG</name>
    <name evidence="9" type="ORF">EDD76_103140</name>
</gene>
<proteinExistence type="inferred from homology"/>
<reference evidence="9 10" key="1">
    <citation type="submission" date="2019-03" db="EMBL/GenBank/DDBJ databases">
        <title>Genomic Encyclopedia of Type Strains, Phase IV (KMG-IV): sequencing the most valuable type-strain genomes for metagenomic binning, comparative biology and taxonomic classification.</title>
        <authorList>
            <person name="Goeker M."/>
        </authorList>
    </citation>
    <scope>NUCLEOTIDE SEQUENCE [LARGE SCALE GENOMIC DNA]</scope>
    <source>
        <strain evidence="9 10">DSM 100556</strain>
    </source>
</reference>
<dbReference type="RefSeq" id="WP_035315160.1">
    <property type="nucleotide sequence ID" value="NZ_JPNB01000001.1"/>
</dbReference>
<dbReference type="HAMAP" id="MF_00479">
    <property type="entry name" value="RsxG_RnfG"/>
    <property type="match status" value="1"/>
</dbReference>
<dbReference type="InterPro" id="IPR007329">
    <property type="entry name" value="FMN-bd"/>
</dbReference>
<comment type="subunit">
    <text evidence="6">The complex is composed of six subunits: RnfA, RnfB, RnfC, RnfD, RnfE and RnfG.</text>
</comment>
<dbReference type="SMART" id="SM00900">
    <property type="entry name" value="FMN_bind"/>
    <property type="match status" value="1"/>
</dbReference>
<dbReference type="PIRSF" id="PIRSF006091">
    <property type="entry name" value="E_trnsport_RnfG"/>
    <property type="match status" value="1"/>
</dbReference>
<evidence type="ECO:0000256" key="6">
    <source>
        <dbReference type="HAMAP-Rule" id="MF_00479"/>
    </source>
</evidence>
<dbReference type="GO" id="GO:0009055">
    <property type="term" value="F:electron transfer activity"/>
    <property type="evidence" value="ECO:0007669"/>
    <property type="project" value="InterPro"/>
</dbReference>
<name>A0A4R1R3H2_9FIRM</name>
<evidence type="ECO:0000313" key="9">
    <source>
        <dbReference type="EMBL" id="TCL59949.1"/>
    </source>
</evidence>
<evidence type="ECO:0000256" key="4">
    <source>
        <dbReference type="ARBA" id="ARBA00022643"/>
    </source>
</evidence>
<feature type="modified residue" description="FMN phosphoryl threonine" evidence="6">
    <location>
        <position position="181"/>
    </location>
</feature>
<dbReference type="GO" id="GO:0022900">
    <property type="term" value="P:electron transport chain"/>
    <property type="evidence" value="ECO:0007669"/>
    <property type="project" value="UniProtKB-UniRule"/>
</dbReference>
<keyword evidence="4 6" id="KW-0288">FMN</keyword>
<dbReference type="NCBIfam" id="TIGR01947">
    <property type="entry name" value="rnfG"/>
    <property type="match status" value="1"/>
</dbReference>
<keyword evidence="3 6" id="KW-0285">Flavoprotein</keyword>
<keyword evidence="5 6" id="KW-0249">Electron transport</keyword>
<sequence>MNDYIKGMLKDTFILFIITLAAGLILGVVYQVTKEPIAAQKEKVRQEACKEVFSEAETFETVQTAQAEDGWVLQKGELGFEAVDIDEVMKASDAEHNMLGYVITVTDHEGYSGDIQFMLGIRSDGTLNGISILSISETAGLGMRAEEVLKPQFEGKKVEVFEYTKTEARGENQIDAISGATITTNAVTNGVNAGLNYFRTVLKDIPVKDRNSMEGGSGNE</sequence>
<comment type="similarity">
    <text evidence="6">Belongs to the RnfG family.</text>
</comment>
<evidence type="ECO:0000259" key="8">
    <source>
        <dbReference type="SMART" id="SM00900"/>
    </source>
</evidence>
<dbReference type="PANTHER" id="PTHR36118:SF1">
    <property type="entry name" value="ION-TRANSLOCATING OXIDOREDUCTASE COMPLEX SUBUNIT G"/>
    <property type="match status" value="1"/>
</dbReference>
<organism evidence="9 10">
    <name type="scientific">Kineothrix alysoides</name>
    <dbReference type="NCBI Taxonomy" id="1469948"/>
    <lineage>
        <taxon>Bacteria</taxon>
        <taxon>Bacillati</taxon>
        <taxon>Bacillota</taxon>
        <taxon>Clostridia</taxon>
        <taxon>Lachnospirales</taxon>
        <taxon>Lachnospiraceae</taxon>
        <taxon>Kineothrix</taxon>
    </lineage>
</organism>
<protein>
    <recommendedName>
        <fullName evidence="6">Ion-translocating oxidoreductase complex subunit G</fullName>
        <ecNumber evidence="6">7.-.-.-</ecNumber>
    </recommendedName>
    <alternativeName>
        <fullName evidence="6">Rnf electron transport complex subunit G</fullName>
    </alternativeName>
</protein>
<dbReference type="Pfam" id="PF04205">
    <property type="entry name" value="FMN_bind"/>
    <property type="match status" value="1"/>
</dbReference>
<accession>A0A4R1R3H2</accession>
<dbReference type="EMBL" id="SLUO01000003">
    <property type="protein sequence ID" value="TCL59949.1"/>
    <property type="molecule type" value="Genomic_DNA"/>
</dbReference>
<dbReference type="InterPro" id="IPR010209">
    <property type="entry name" value="Ion_transpt_RnfG/RsxG"/>
</dbReference>
<keyword evidence="6" id="KW-1278">Translocase</keyword>
<dbReference type="OrthoDB" id="9787579at2"/>
<keyword evidence="2 6" id="KW-0597">Phosphoprotein</keyword>
<keyword evidence="6 7" id="KW-0472">Membrane</keyword>
<evidence type="ECO:0000256" key="3">
    <source>
        <dbReference type="ARBA" id="ARBA00022630"/>
    </source>
</evidence>
<evidence type="ECO:0000256" key="5">
    <source>
        <dbReference type="ARBA" id="ARBA00022982"/>
    </source>
</evidence>
<keyword evidence="10" id="KW-1185">Reference proteome</keyword>
<keyword evidence="6 7" id="KW-1133">Transmembrane helix</keyword>
<dbReference type="EC" id="7.-.-.-" evidence="6"/>
<dbReference type="GO" id="GO:0010181">
    <property type="term" value="F:FMN binding"/>
    <property type="evidence" value="ECO:0007669"/>
    <property type="project" value="InterPro"/>
</dbReference>
<comment type="subcellular location">
    <subcellularLocation>
        <location evidence="6">Cell membrane</location>
        <topology evidence="6">Single-pass membrane protein</topology>
    </subcellularLocation>
</comment>
<comment type="cofactor">
    <cofactor evidence="6">
        <name>FMN</name>
        <dbReference type="ChEBI" id="CHEBI:58210"/>
    </cofactor>
</comment>
<evidence type="ECO:0000256" key="2">
    <source>
        <dbReference type="ARBA" id="ARBA00022553"/>
    </source>
</evidence>
<keyword evidence="6" id="KW-1003">Cell membrane</keyword>
<evidence type="ECO:0000313" key="10">
    <source>
        <dbReference type="Proteomes" id="UP000295718"/>
    </source>
</evidence>
<feature type="transmembrane region" description="Helical" evidence="7">
    <location>
        <begin position="12"/>
        <end position="32"/>
    </location>
</feature>
<dbReference type="GO" id="GO:0005886">
    <property type="term" value="C:plasma membrane"/>
    <property type="evidence" value="ECO:0007669"/>
    <property type="project" value="UniProtKB-SubCell"/>
</dbReference>
<dbReference type="Proteomes" id="UP000295718">
    <property type="component" value="Unassembled WGS sequence"/>
</dbReference>
<dbReference type="AlphaFoldDB" id="A0A4R1R3H2"/>
<dbReference type="PANTHER" id="PTHR36118">
    <property type="entry name" value="ION-TRANSLOCATING OXIDOREDUCTASE COMPLEX SUBUNIT G"/>
    <property type="match status" value="1"/>
</dbReference>
<keyword evidence="1 6" id="KW-0813">Transport</keyword>
<dbReference type="STRING" id="1469948.GCA_000732725_00921"/>
<keyword evidence="6 7" id="KW-0812">Transmembrane</keyword>
<feature type="domain" description="FMN-binding" evidence="8">
    <location>
        <begin position="110"/>
        <end position="198"/>
    </location>
</feature>